<gene>
    <name evidence="7" type="primary">alkA</name>
    <name evidence="7" type="ORF">SAMEA1982600_02329</name>
</gene>
<keyword evidence="3" id="KW-0227">DNA damage</keyword>
<evidence type="ECO:0000313" key="8">
    <source>
        <dbReference type="Proteomes" id="UP000077037"/>
    </source>
</evidence>
<dbReference type="PANTHER" id="PTHR43003">
    <property type="entry name" value="DNA-3-METHYLADENINE GLYCOSYLASE"/>
    <property type="match status" value="1"/>
</dbReference>
<comment type="catalytic activity">
    <reaction evidence="1">
        <text>Hydrolysis of alkylated DNA, releasing 3-methyladenine, 3-methylguanine, 7-methylguanine and 7-methyladenine.</text>
        <dbReference type="EC" id="3.2.2.21"/>
    </reaction>
</comment>
<dbReference type="InterPro" id="IPR010316">
    <property type="entry name" value="AlkA_N"/>
</dbReference>
<dbReference type="EC" id="3.2.2.21" evidence="2"/>
<feature type="domain" description="DNA-3-methyladenine glycosylase AlkA N-terminal" evidence="6">
    <location>
        <begin position="14"/>
        <end position="129"/>
    </location>
</feature>
<dbReference type="Pfam" id="PF00730">
    <property type="entry name" value="HhH-GPD"/>
    <property type="match status" value="1"/>
</dbReference>
<name>A0A157P726_9BORD</name>
<dbReference type="GO" id="GO:0006307">
    <property type="term" value="P:DNA alkylation repair"/>
    <property type="evidence" value="ECO:0007669"/>
    <property type="project" value="TreeGrafter"/>
</dbReference>
<dbReference type="GO" id="GO:0032993">
    <property type="term" value="C:protein-DNA complex"/>
    <property type="evidence" value="ECO:0007669"/>
    <property type="project" value="TreeGrafter"/>
</dbReference>
<keyword evidence="7" id="KW-0326">Glycosidase</keyword>
<dbReference type="InterPro" id="IPR023170">
    <property type="entry name" value="HhH_base_excis_C"/>
</dbReference>
<dbReference type="GO" id="GO:0008725">
    <property type="term" value="F:DNA-3-methyladenine glycosylase activity"/>
    <property type="evidence" value="ECO:0007669"/>
    <property type="project" value="TreeGrafter"/>
</dbReference>
<dbReference type="SUPFAM" id="SSF55945">
    <property type="entry name" value="TATA-box binding protein-like"/>
    <property type="match status" value="1"/>
</dbReference>
<dbReference type="SMART" id="SM01009">
    <property type="entry name" value="AlkA_N"/>
    <property type="match status" value="1"/>
</dbReference>
<dbReference type="Pfam" id="PF06029">
    <property type="entry name" value="AlkA_N"/>
    <property type="match status" value="1"/>
</dbReference>
<dbReference type="SUPFAM" id="SSF48150">
    <property type="entry name" value="DNA-glycosylase"/>
    <property type="match status" value="1"/>
</dbReference>
<evidence type="ECO:0000256" key="4">
    <source>
        <dbReference type="ARBA" id="ARBA00023204"/>
    </source>
</evidence>
<dbReference type="InterPro" id="IPR051912">
    <property type="entry name" value="Alkylbase_DNA_Glycosylase/TA"/>
</dbReference>
<dbReference type="CDD" id="cd00056">
    <property type="entry name" value="ENDO3c"/>
    <property type="match status" value="1"/>
</dbReference>
<evidence type="ECO:0000313" key="7">
    <source>
        <dbReference type="EMBL" id="SAI29385.1"/>
    </source>
</evidence>
<dbReference type="InterPro" id="IPR011257">
    <property type="entry name" value="DNA_glycosylase"/>
</dbReference>
<reference evidence="7 8" key="1">
    <citation type="submission" date="2016-03" db="EMBL/GenBank/DDBJ databases">
        <authorList>
            <consortium name="Pathogen Informatics"/>
        </authorList>
    </citation>
    <scope>NUCLEOTIDE SEQUENCE [LARGE SCALE GENOMIC DNA]</scope>
    <source>
        <strain evidence="7 8">NCTC13364</strain>
    </source>
</reference>
<sequence length="299" mass="32534">MIRMNPPTARFAQPLPLPYRPPYAWRGVLGFLAHRHILGVEHVDDSNYARALEWMHEGVPLTGWLAVAHEPGSEMLSLTLAPGLQPAADALLGQAARVFGTPCDPVPVDAHLGELAADQPGMRVPGAFDGFEIAVRAIAGQQISVRNARGILARLSQRHGAAVPDAPHGLTHAFPTARRIARLPLEEVIACGLIRIRAEAILSIAREIDAGRLDLHPRAPRDATLAALHAIRGVGDWTVQYVAMRALNEPDAMPTGDAVLKKRLAMADAKALEAHARRWSPWRAHATVHVWRRHETDSA</sequence>
<dbReference type="SMART" id="SM00478">
    <property type="entry name" value="ENDO3c"/>
    <property type="match status" value="1"/>
</dbReference>
<dbReference type="GO" id="GO:0043916">
    <property type="term" value="F:DNA-7-methylguanine glycosylase activity"/>
    <property type="evidence" value="ECO:0007669"/>
    <property type="project" value="TreeGrafter"/>
</dbReference>
<proteinExistence type="predicted"/>
<protein>
    <recommendedName>
        <fullName evidence="2">DNA-3-methyladenine glycosylase II</fullName>
        <ecNumber evidence="2">3.2.2.21</ecNumber>
    </recommendedName>
</protein>
<dbReference type="GO" id="GO:0005737">
    <property type="term" value="C:cytoplasm"/>
    <property type="evidence" value="ECO:0007669"/>
    <property type="project" value="TreeGrafter"/>
</dbReference>
<dbReference type="EMBL" id="FKBS01000014">
    <property type="protein sequence ID" value="SAI29385.1"/>
    <property type="molecule type" value="Genomic_DNA"/>
</dbReference>
<keyword evidence="7" id="KW-0378">Hydrolase</keyword>
<dbReference type="Gene3D" id="1.10.1670.10">
    <property type="entry name" value="Helix-hairpin-Helix base-excision DNA repair enzymes (C-terminal)"/>
    <property type="match status" value="1"/>
</dbReference>
<dbReference type="InterPro" id="IPR003265">
    <property type="entry name" value="HhH-GPD_domain"/>
</dbReference>
<dbReference type="OrthoDB" id="9811249at2"/>
<dbReference type="InterPro" id="IPR037046">
    <property type="entry name" value="AlkA_N_sf"/>
</dbReference>
<evidence type="ECO:0000256" key="1">
    <source>
        <dbReference type="ARBA" id="ARBA00000086"/>
    </source>
</evidence>
<evidence type="ECO:0000259" key="5">
    <source>
        <dbReference type="SMART" id="SM00478"/>
    </source>
</evidence>
<accession>A0A157P726</accession>
<dbReference type="Gene3D" id="3.30.310.20">
    <property type="entry name" value="DNA-3-methyladenine glycosylase AlkA, N-terminal domain"/>
    <property type="match status" value="1"/>
</dbReference>
<feature type="domain" description="HhH-GPD" evidence="5">
    <location>
        <begin position="139"/>
        <end position="295"/>
    </location>
</feature>
<dbReference type="GO" id="GO:0006285">
    <property type="term" value="P:base-excision repair, AP site formation"/>
    <property type="evidence" value="ECO:0007669"/>
    <property type="project" value="TreeGrafter"/>
</dbReference>
<organism evidence="7 8">
    <name type="scientific">Bordetella ansorpii</name>
    <dbReference type="NCBI Taxonomy" id="288768"/>
    <lineage>
        <taxon>Bacteria</taxon>
        <taxon>Pseudomonadati</taxon>
        <taxon>Pseudomonadota</taxon>
        <taxon>Betaproteobacteria</taxon>
        <taxon>Burkholderiales</taxon>
        <taxon>Alcaligenaceae</taxon>
        <taxon>Bordetella</taxon>
    </lineage>
</organism>
<dbReference type="PANTHER" id="PTHR43003:SF13">
    <property type="entry name" value="DNA-3-METHYLADENINE GLYCOSYLASE 2"/>
    <property type="match status" value="1"/>
</dbReference>
<evidence type="ECO:0000259" key="6">
    <source>
        <dbReference type="SMART" id="SM01009"/>
    </source>
</evidence>
<dbReference type="AlphaFoldDB" id="A0A157P726"/>
<dbReference type="Gene3D" id="1.10.340.30">
    <property type="entry name" value="Hypothetical protein, domain 2"/>
    <property type="match status" value="1"/>
</dbReference>
<evidence type="ECO:0000256" key="2">
    <source>
        <dbReference type="ARBA" id="ARBA00012000"/>
    </source>
</evidence>
<keyword evidence="4" id="KW-0234">DNA repair</keyword>
<dbReference type="Proteomes" id="UP000077037">
    <property type="component" value="Unassembled WGS sequence"/>
</dbReference>
<dbReference type="RefSeq" id="WP_066412067.1">
    <property type="nucleotide sequence ID" value="NZ_FKBS01000014.1"/>
</dbReference>
<evidence type="ECO:0000256" key="3">
    <source>
        <dbReference type="ARBA" id="ARBA00022763"/>
    </source>
</evidence>
<dbReference type="GO" id="GO:0032131">
    <property type="term" value="F:alkylated DNA binding"/>
    <property type="evidence" value="ECO:0007669"/>
    <property type="project" value="TreeGrafter"/>
</dbReference>